<evidence type="ECO:0000313" key="3">
    <source>
        <dbReference type="EMBL" id="KPL81664.1"/>
    </source>
</evidence>
<dbReference type="EMBL" id="DF967975">
    <property type="protein sequence ID" value="GAP19508.1"/>
    <property type="molecule type" value="Genomic_DNA"/>
</dbReference>
<dbReference type="EMBL" id="LGCM01000037">
    <property type="protein sequence ID" value="KPL81664.1"/>
    <property type="molecule type" value="Genomic_DNA"/>
</dbReference>
<name>A0A0M8JQT3_9CHLR</name>
<protein>
    <submittedName>
        <fullName evidence="2">2-keto-myo-inositol dehydratase</fullName>
    </submittedName>
    <submittedName>
        <fullName evidence="3">Xylose isomerase</fullName>
    </submittedName>
</protein>
<gene>
    <name evidence="3" type="ORF">ADN01_10105</name>
    <name evidence="2" type="ORF">LSAC_03412</name>
</gene>
<dbReference type="OrthoDB" id="9779184at2"/>
<dbReference type="GO" id="GO:0016853">
    <property type="term" value="F:isomerase activity"/>
    <property type="evidence" value="ECO:0007669"/>
    <property type="project" value="UniProtKB-KW"/>
</dbReference>
<dbReference type="InterPro" id="IPR036237">
    <property type="entry name" value="Xyl_isomerase-like_sf"/>
</dbReference>
<dbReference type="PANTHER" id="PTHR12110:SF41">
    <property type="entry name" value="INOSOSE DEHYDRATASE"/>
    <property type="match status" value="1"/>
</dbReference>
<dbReference type="PANTHER" id="PTHR12110">
    <property type="entry name" value="HYDROXYPYRUVATE ISOMERASE"/>
    <property type="match status" value="1"/>
</dbReference>
<reference evidence="3 4" key="2">
    <citation type="submission" date="2015-07" db="EMBL/GenBank/DDBJ databases">
        <title>Genome sequence of Levilinea saccharolytica DSM 16555.</title>
        <authorList>
            <person name="Hemp J."/>
            <person name="Ward L.M."/>
            <person name="Pace L.A."/>
            <person name="Fischer W.W."/>
        </authorList>
    </citation>
    <scope>NUCLEOTIDE SEQUENCE [LARGE SCALE GENOMIC DNA]</scope>
    <source>
        <strain evidence="3 4">KIBI-1</strain>
    </source>
</reference>
<dbReference type="STRING" id="229921.ADN01_10105"/>
<feature type="domain" description="Xylose isomerase-like TIM barrel" evidence="1">
    <location>
        <begin position="43"/>
        <end position="292"/>
    </location>
</feature>
<dbReference type="RefSeq" id="WP_062419781.1">
    <property type="nucleotide sequence ID" value="NZ_BBXZ01000180.1"/>
</dbReference>
<dbReference type="PATRIC" id="fig|229921.5.peg.1364"/>
<reference evidence="2" key="1">
    <citation type="journal article" date="2015" name="Genome Announc.">
        <title>Draft Genome Sequences of Anaerolinea thermolimosa IMO-1, Bellilinea caldifistulae GOMI-1, Leptolinea tardivitalis YMTK-2, Levilinea saccharolytica KIBI-1, Longilinea arvoryzae KOME-1, Previously Described as Members of the Class Anaerolineae (Chloroflexi).</title>
        <authorList>
            <person name="Matsuura N."/>
            <person name="Tourlousse M.D."/>
            <person name="Ohashi A."/>
            <person name="Hugenholtz P."/>
            <person name="Sekiguchi Y."/>
        </authorList>
    </citation>
    <scope>NUCLEOTIDE SEQUENCE</scope>
    <source>
        <strain evidence="2">KIBI-1</strain>
    </source>
</reference>
<dbReference type="Proteomes" id="UP000050501">
    <property type="component" value="Unassembled WGS sequence"/>
</dbReference>
<evidence type="ECO:0000313" key="2">
    <source>
        <dbReference type="EMBL" id="GAP19508.1"/>
    </source>
</evidence>
<dbReference type="InterPro" id="IPR050312">
    <property type="entry name" value="IolE/XylAMocC-like"/>
</dbReference>
<evidence type="ECO:0000259" key="1">
    <source>
        <dbReference type="Pfam" id="PF01261"/>
    </source>
</evidence>
<dbReference type="InterPro" id="IPR013022">
    <property type="entry name" value="Xyl_isomerase-like_TIM-brl"/>
</dbReference>
<dbReference type="SUPFAM" id="SSF51658">
    <property type="entry name" value="Xylose isomerase-like"/>
    <property type="match status" value="1"/>
</dbReference>
<dbReference type="Gene3D" id="3.20.20.150">
    <property type="entry name" value="Divalent-metal-dependent TIM barrel enzymes"/>
    <property type="match status" value="1"/>
</dbReference>
<dbReference type="AlphaFoldDB" id="A0A0M8JQT3"/>
<proteinExistence type="predicted"/>
<evidence type="ECO:0000313" key="4">
    <source>
        <dbReference type="Proteomes" id="UP000050501"/>
    </source>
</evidence>
<keyword evidence="3" id="KW-0413">Isomerase</keyword>
<dbReference type="Pfam" id="PF01261">
    <property type="entry name" value="AP_endonuc_2"/>
    <property type="match status" value="1"/>
</dbReference>
<sequence length="299" mass="32585">MIKVANAPCSWGVLEFELEGEAAGYQQVLDEMVETHYAGTELGDWGFMPTDPAQLREVIHSRGLTLLGAFVPVMLKDPAAHAAGVELAVRTARLLAGAEGDIPFIVLADDNGKIPVRTQNAGRITPEMGLSQEEWKIFAEGANRVAAAVKQETGLRTVFHHHCAGYVETPAEIETLLSLTDPSLLGLCLDTGHYRFGGGDPLTVLRQHADRIWHVHFKDCHPEAAAKSRAEGWDYFASVRNGIFCDLGQGEVDFPAVKAELDRLGYNGWIVVEQDVLPGMGKPKESAQRNRSYLASIGL</sequence>
<keyword evidence="4" id="KW-1185">Reference proteome</keyword>
<accession>A0A0M8JQT3</accession>
<organism evidence="2">
    <name type="scientific">Levilinea saccharolytica</name>
    <dbReference type="NCBI Taxonomy" id="229921"/>
    <lineage>
        <taxon>Bacteria</taxon>
        <taxon>Bacillati</taxon>
        <taxon>Chloroflexota</taxon>
        <taxon>Anaerolineae</taxon>
        <taxon>Anaerolineales</taxon>
        <taxon>Anaerolineaceae</taxon>
        <taxon>Levilinea</taxon>
    </lineage>
</organism>